<evidence type="ECO:0000256" key="1">
    <source>
        <dbReference type="ARBA" id="ARBA00022676"/>
    </source>
</evidence>
<dbReference type="RefSeq" id="WP_125249478.1">
    <property type="nucleotide sequence ID" value="NZ_RSEB01000005.1"/>
</dbReference>
<dbReference type="Pfam" id="PF13439">
    <property type="entry name" value="Glyco_transf_4"/>
    <property type="match status" value="1"/>
</dbReference>
<evidence type="ECO:0000313" key="5">
    <source>
        <dbReference type="EMBL" id="RRR97685.1"/>
    </source>
</evidence>
<dbReference type="CDD" id="cd03801">
    <property type="entry name" value="GT4_PimA-like"/>
    <property type="match status" value="1"/>
</dbReference>
<dbReference type="AlphaFoldDB" id="A0A426UUM7"/>
<keyword evidence="6" id="KW-1185">Reference proteome</keyword>
<dbReference type="Gene3D" id="3.40.50.2000">
    <property type="entry name" value="Glycogen Phosphorylase B"/>
    <property type="match status" value="3"/>
</dbReference>
<name>A0A426UUM7_9ACTN</name>
<dbReference type="OrthoDB" id="3318784at2"/>
<comment type="caution">
    <text evidence="5">The sequence shown here is derived from an EMBL/GenBank/DDBJ whole genome shotgun (WGS) entry which is preliminary data.</text>
</comment>
<evidence type="ECO:0000259" key="4">
    <source>
        <dbReference type="Pfam" id="PF13439"/>
    </source>
</evidence>
<dbReference type="InterPro" id="IPR028098">
    <property type="entry name" value="Glyco_trans_4-like_N"/>
</dbReference>
<keyword evidence="1" id="KW-0328">Glycosyltransferase</keyword>
<evidence type="ECO:0000313" key="6">
    <source>
        <dbReference type="Proteomes" id="UP000277256"/>
    </source>
</evidence>
<accession>A0A426UUM7</accession>
<dbReference type="InterPro" id="IPR001296">
    <property type="entry name" value="Glyco_trans_1"/>
</dbReference>
<dbReference type="EMBL" id="RSEB01000005">
    <property type="protein sequence ID" value="RRR97685.1"/>
    <property type="molecule type" value="Genomic_DNA"/>
</dbReference>
<organism evidence="5 6">
    <name type="scientific">Glycomyces terrestris</name>
    <dbReference type="NCBI Taxonomy" id="2493553"/>
    <lineage>
        <taxon>Bacteria</taxon>
        <taxon>Bacillati</taxon>
        <taxon>Actinomycetota</taxon>
        <taxon>Actinomycetes</taxon>
        <taxon>Glycomycetales</taxon>
        <taxon>Glycomycetaceae</taxon>
        <taxon>Glycomyces</taxon>
    </lineage>
</organism>
<protein>
    <submittedName>
        <fullName evidence="5">Glycosyltransferase</fullName>
    </submittedName>
</protein>
<keyword evidence="2 5" id="KW-0808">Transferase</keyword>
<dbReference type="GO" id="GO:0016757">
    <property type="term" value="F:glycosyltransferase activity"/>
    <property type="evidence" value="ECO:0007669"/>
    <property type="project" value="UniProtKB-KW"/>
</dbReference>
<dbReference type="PANTHER" id="PTHR12526:SF600">
    <property type="entry name" value="GLYCOSYL TRANSFERASE GROUP 1"/>
    <property type="match status" value="1"/>
</dbReference>
<sequence length="1017" mass="110841">METQTRPPRVVMVVANRIDGDSRVQKAAQSMAEDGWDVHLVGFSVSGKEERHRRGGYTVHRCPLPELTEPPRLRDRVARLRFPLAYADADRALEVPHRVRAARIDLEADRLERSRARDDGLLRAARGVRRLGRRVEREWLERRAASTEKRVRFTEVEEGDLERLERRWWTALLGDRAWKRLDLNATRIELALRLKIIRLKPDLLHAHDVYPLGICARAAAHLRSRGRDVKLVYDAHEFRPGFDAQPPAQRIALTGYERRYLPHADAVVTVSEPLAELLRDTHGLDRLPAVVLNAPLRPDPDRPHPGDIRSSCGLDAAVPLAVYAGWASPERRLEEMIEAARLVPDLHLALVVSRHRNPYVQSLKALAESLGIGDRVHFRGYVDYADLPRFLETADIGVYPLQTGPVNHEVSLPNKYFEYSHARLPMVVSNVAAMSAEVRRLGSGEVYTSGDAEGLAAAVRRILADPAAYRRAYRDPAILSEYSWERQARHYTALYEELLGPAPARAAAPEPARDELRERAGAPADQPVVAVLDGGPGDEWTATAVRGLAGLTEVRTVVVCPDPARTAAFADAVVPTGPVGAFLSTAAAVVLPAPAREDTLPPQLPLALEAGVPVLLPATPATERYCERHRVGQTARADDPAAVTAAVKQLLADPDRVRHVRARARLGSATPWPRLDPGDAVRLGLGPVDGDGQLAALAKAVAWHFPDTGVEVVALRSRGVPGHPADETFTAAELGDPGHRERRAAQVLGYTHLLADWGGPVLGGRGDLLGDLPSLRSAGVRAALLLHGGGLRDPEGHAARHAHSVYRDLPEEVRERLLTTAAQARELARASGLPLFATAPDLLDDLPEAVWLPLTADVDRWHSDAPVMERARPVVLRAPSDLPAGDDVAAVLERLDAAGKIAYRPVEGLPPARVRDLVRGADLVVDRFGLGCYGPFAVAAMAAGRPVLADLHESAAARTGEEPPVVRAAAPALEAAVVALVEDPDRARELGAESRRFARRVHDGRAAAEALRPFLER</sequence>
<evidence type="ECO:0000259" key="3">
    <source>
        <dbReference type="Pfam" id="PF00534"/>
    </source>
</evidence>
<feature type="domain" description="Glycosyltransferase subfamily 4-like N-terminal" evidence="4">
    <location>
        <begin position="190"/>
        <end position="291"/>
    </location>
</feature>
<reference evidence="5 6" key="1">
    <citation type="submission" date="2018-12" db="EMBL/GenBank/DDBJ databases">
        <title>Glycomyces sp. YIM 121974 draft genome.</title>
        <authorList>
            <person name="Li Q."/>
        </authorList>
    </citation>
    <scope>NUCLEOTIDE SEQUENCE [LARGE SCALE GENOMIC DNA]</scope>
    <source>
        <strain evidence="5 6">YIM 121974</strain>
    </source>
</reference>
<evidence type="ECO:0000256" key="2">
    <source>
        <dbReference type="ARBA" id="ARBA00022679"/>
    </source>
</evidence>
<dbReference type="SUPFAM" id="SSF53756">
    <property type="entry name" value="UDP-Glycosyltransferase/glycogen phosphorylase"/>
    <property type="match status" value="2"/>
</dbReference>
<proteinExistence type="predicted"/>
<gene>
    <name evidence="5" type="ORF">EIW28_20115</name>
</gene>
<feature type="domain" description="Glycosyl transferase family 1" evidence="3">
    <location>
        <begin position="318"/>
        <end position="471"/>
    </location>
</feature>
<dbReference type="Proteomes" id="UP000277256">
    <property type="component" value="Unassembled WGS sequence"/>
</dbReference>
<dbReference type="Pfam" id="PF00534">
    <property type="entry name" value="Glycos_transf_1"/>
    <property type="match status" value="1"/>
</dbReference>
<dbReference type="PANTHER" id="PTHR12526">
    <property type="entry name" value="GLYCOSYLTRANSFERASE"/>
    <property type="match status" value="1"/>
</dbReference>